<dbReference type="HOGENOM" id="CLU_1675431_0_0_11"/>
<proteinExistence type="predicted"/>
<accession>A0A024JZ56</accession>
<name>A0A024JZ56_9MYCO</name>
<sequence>MATGLVRGHDAPMPLYVRHTRSARIVELPRRICGKLAEHAASRQIDLNDVQVWLTHSENPPASSGFARLLRRRANPVDPDEEHWTAVVLHPTQLLVATDGAKRGTSVLSLPLAQASMTADAGFGDAAGFTITGFGGEHTGSYCVGLGPEPEATDCISAVRAAISAAKR</sequence>
<reference evidence="1" key="1">
    <citation type="journal article" date="2014" name="Genome Announc.">
        <title>Draft Genome Sequence of Mycobacterium triplex DSM 44626.</title>
        <authorList>
            <person name="Sassi M."/>
            <person name="Croce O."/>
            <person name="Robert C."/>
            <person name="Raoult D."/>
            <person name="Drancourt M."/>
        </authorList>
    </citation>
    <scope>NUCLEOTIDE SEQUENCE [LARGE SCALE GENOMIC DNA]</scope>
    <source>
        <strain evidence="1">DSM 44626</strain>
    </source>
</reference>
<evidence type="ECO:0000313" key="1">
    <source>
        <dbReference type="EMBL" id="CDO88946.1"/>
    </source>
</evidence>
<dbReference type="eggNOG" id="ENOG5033UW9">
    <property type="taxonomic scope" value="Bacteria"/>
</dbReference>
<reference evidence="1" key="2">
    <citation type="submission" date="2014-04" db="EMBL/GenBank/DDBJ databases">
        <authorList>
            <person name="Xu Y.W."/>
            <person name="Yang Q."/>
        </authorList>
    </citation>
    <scope>NUCLEOTIDE SEQUENCE</scope>
    <source>
        <strain evidence="1">DSM 44626</strain>
    </source>
</reference>
<dbReference type="Proteomes" id="UP000028880">
    <property type="component" value="Unassembled WGS sequence"/>
</dbReference>
<protein>
    <submittedName>
        <fullName evidence="1">Uncharacterized protein</fullName>
    </submittedName>
</protein>
<gene>
    <name evidence="1" type="ORF">BN973_03316</name>
</gene>
<dbReference type="STRING" id="47839.BN973_03316"/>
<dbReference type="EMBL" id="HG964446">
    <property type="protein sequence ID" value="CDO88946.1"/>
    <property type="molecule type" value="Genomic_DNA"/>
</dbReference>
<dbReference type="AlphaFoldDB" id="A0A024JZ56"/>
<organism evidence="1">
    <name type="scientific">Mycobacterium triplex</name>
    <dbReference type="NCBI Taxonomy" id="47839"/>
    <lineage>
        <taxon>Bacteria</taxon>
        <taxon>Bacillati</taxon>
        <taxon>Actinomycetota</taxon>
        <taxon>Actinomycetes</taxon>
        <taxon>Mycobacteriales</taxon>
        <taxon>Mycobacteriaceae</taxon>
        <taxon>Mycobacterium</taxon>
        <taxon>Mycobacterium simiae complex</taxon>
    </lineage>
</organism>